<dbReference type="AlphaFoldDB" id="A0A508X952"/>
<accession>A0A508X952</accession>
<sequence length="51" mass="5731">MSVVHRRASGNFHELRLVALSLARDIATNAGEAMGEECAVCWFEDRISYTF</sequence>
<dbReference type="Proteomes" id="UP000507954">
    <property type="component" value="Unassembled WGS sequence"/>
</dbReference>
<gene>
    <name evidence="1" type="ORF">EMEDMD4_650025</name>
</gene>
<name>A0A508X952_9HYPH</name>
<protein>
    <submittedName>
        <fullName evidence="1">Uncharacterized protein</fullName>
    </submittedName>
</protein>
<reference evidence="1" key="1">
    <citation type="submission" date="2019-06" db="EMBL/GenBank/DDBJ databases">
        <authorList>
            <person name="Le Quere A."/>
            <person name="Colella S."/>
        </authorList>
    </citation>
    <scope>NUCLEOTIDE SEQUENCE</scope>
    <source>
        <strain evidence="1">EmedicaeMD41</strain>
    </source>
</reference>
<evidence type="ECO:0000313" key="1">
    <source>
        <dbReference type="EMBL" id="VTZ64670.1"/>
    </source>
</evidence>
<dbReference type="EMBL" id="CABFNB010000134">
    <property type="protein sequence ID" value="VTZ64670.1"/>
    <property type="molecule type" value="Genomic_DNA"/>
</dbReference>
<proteinExistence type="predicted"/>
<organism evidence="1">
    <name type="scientific">Sinorhizobium medicae</name>
    <dbReference type="NCBI Taxonomy" id="110321"/>
    <lineage>
        <taxon>Bacteria</taxon>
        <taxon>Pseudomonadati</taxon>
        <taxon>Pseudomonadota</taxon>
        <taxon>Alphaproteobacteria</taxon>
        <taxon>Hyphomicrobiales</taxon>
        <taxon>Rhizobiaceae</taxon>
        <taxon>Sinorhizobium/Ensifer group</taxon>
        <taxon>Sinorhizobium</taxon>
    </lineage>
</organism>